<protein>
    <submittedName>
        <fullName evidence="1">Uncharacterized protein</fullName>
    </submittedName>
</protein>
<organism evidence="1">
    <name type="scientific">Arundo donax</name>
    <name type="common">Giant reed</name>
    <name type="synonym">Donax arundinaceus</name>
    <dbReference type="NCBI Taxonomy" id="35708"/>
    <lineage>
        <taxon>Eukaryota</taxon>
        <taxon>Viridiplantae</taxon>
        <taxon>Streptophyta</taxon>
        <taxon>Embryophyta</taxon>
        <taxon>Tracheophyta</taxon>
        <taxon>Spermatophyta</taxon>
        <taxon>Magnoliopsida</taxon>
        <taxon>Liliopsida</taxon>
        <taxon>Poales</taxon>
        <taxon>Poaceae</taxon>
        <taxon>PACMAD clade</taxon>
        <taxon>Arundinoideae</taxon>
        <taxon>Arundineae</taxon>
        <taxon>Arundo</taxon>
    </lineage>
</organism>
<dbReference type="AlphaFoldDB" id="A0A0A9GA33"/>
<reference evidence="1" key="1">
    <citation type="submission" date="2014-09" db="EMBL/GenBank/DDBJ databases">
        <authorList>
            <person name="Magalhaes I.L.F."/>
            <person name="Oliveira U."/>
            <person name="Santos F.R."/>
            <person name="Vidigal T.H.D.A."/>
            <person name="Brescovit A.D."/>
            <person name="Santos A.J."/>
        </authorList>
    </citation>
    <scope>NUCLEOTIDE SEQUENCE</scope>
    <source>
        <tissue evidence="1">Shoot tissue taken approximately 20 cm above the soil surface</tissue>
    </source>
</reference>
<name>A0A0A9GA33_ARUDO</name>
<proteinExistence type="predicted"/>
<accession>A0A0A9GA33</accession>
<sequence length="17" mass="1895">MAVYLQQDVLCSSVQNP</sequence>
<evidence type="ECO:0000313" key="1">
    <source>
        <dbReference type="EMBL" id="JAE17528.1"/>
    </source>
</evidence>
<reference evidence="1" key="2">
    <citation type="journal article" date="2015" name="Data Brief">
        <title>Shoot transcriptome of the giant reed, Arundo donax.</title>
        <authorList>
            <person name="Barrero R.A."/>
            <person name="Guerrero F.D."/>
            <person name="Moolhuijzen P."/>
            <person name="Goolsby J.A."/>
            <person name="Tidwell J."/>
            <person name="Bellgard S.E."/>
            <person name="Bellgard M.I."/>
        </authorList>
    </citation>
    <scope>NUCLEOTIDE SEQUENCE</scope>
    <source>
        <tissue evidence="1">Shoot tissue taken approximately 20 cm above the soil surface</tissue>
    </source>
</reference>
<dbReference type="EMBL" id="GBRH01180368">
    <property type="protein sequence ID" value="JAE17528.1"/>
    <property type="molecule type" value="Transcribed_RNA"/>
</dbReference>